<evidence type="ECO:0000313" key="2">
    <source>
        <dbReference type="EMBL" id="OJF16065.1"/>
    </source>
</evidence>
<reference evidence="2 3" key="1">
    <citation type="submission" date="2016-09" db="EMBL/GenBank/DDBJ databases">
        <title>Couchioplanes caeruleus draft genome sequence.</title>
        <authorList>
            <person name="Sheehan J."/>
            <person name="Caffrey P."/>
        </authorList>
    </citation>
    <scope>NUCLEOTIDE SEQUENCE [LARGE SCALE GENOMIC DNA]</scope>
    <source>
        <strain evidence="2 3">DSM 43634</strain>
    </source>
</reference>
<evidence type="ECO:0000313" key="3">
    <source>
        <dbReference type="Proteomes" id="UP000182486"/>
    </source>
</evidence>
<keyword evidence="3" id="KW-1185">Reference proteome</keyword>
<proteinExistence type="predicted"/>
<feature type="compositionally biased region" description="Basic and acidic residues" evidence="1">
    <location>
        <begin position="15"/>
        <end position="32"/>
    </location>
</feature>
<protein>
    <submittedName>
        <fullName evidence="2">Uncharacterized protein</fullName>
    </submittedName>
</protein>
<accession>A0A1K0FTF2</accession>
<organism evidence="2 3">
    <name type="scientific">Couchioplanes caeruleus subsp. caeruleus</name>
    <dbReference type="NCBI Taxonomy" id="56427"/>
    <lineage>
        <taxon>Bacteria</taxon>
        <taxon>Bacillati</taxon>
        <taxon>Actinomycetota</taxon>
        <taxon>Actinomycetes</taxon>
        <taxon>Micromonosporales</taxon>
        <taxon>Micromonosporaceae</taxon>
        <taxon>Couchioplanes</taxon>
    </lineage>
</organism>
<gene>
    <name evidence="2" type="ORF">BG844_00905</name>
</gene>
<name>A0A1K0FTF2_9ACTN</name>
<feature type="region of interest" description="Disordered" evidence="1">
    <location>
        <begin position="1"/>
        <end position="49"/>
    </location>
</feature>
<dbReference type="Proteomes" id="UP000182486">
    <property type="component" value="Unassembled WGS sequence"/>
</dbReference>
<dbReference type="EMBL" id="MEIA01000005">
    <property type="protein sequence ID" value="OJF16065.1"/>
    <property type="molecule type" value="Genomic_DNA"/>
</dbReference>
<comment type="caution">
    <text evidence="2">The sequence shown here is derived from an EMBL/GenBank/DDBJ whole genome shotgun (WGS) entry which is preliminary data.</text>
</comment>
<dbReference type="AlphaFoldDB" id="A0A1K0FTF2"/>
<evidence type="ECO:0000256" key="1">
    <source>
        <dbReference type="SAM" id="MobiDB-lite"/>
    </source>
</evidence>
<sequence>MDAVGAELAGPLVHPDLDSPVRAEPVHRRGEPFQRVGGPGPATDDRQPEVVPTALRLTWRQGFAAVTVIG</sequence>